<dbReference type="GO" id="GO:0006355">
    <property type="term" value="P:regulation of DNA-templated transcription"/>
    <property type="evidence" value="ECO:0007669"/>
    <property type="project" value="InterPro"/>
</dbReference>
<evidence type="ECO:0000256" key="4">
    <source>
        <dbReference type="PROSITE-ProRule" id="PRU00169"/>
    </source>
</evidence>
<dbReference type="InterPro" id="IPR001789">
    <property type="entry name" value="Sig_transdc_resp-reg_receiver"/>
</dbReference>
<dbReference type="Proteomes" id="UP000218675">
    <property type="component" value="Unassembled WGS sequence"/>
</dbReference>
<dbReference type="InterPro" id="IPR001867">
    <property type="entry name" value="OmpR/PhoB-type_DNA-bd"/>
</dbReference>
<sequence>MRIAVVEDEKVVSERIEKALTDGFAERGIEANIFSFETSKAFIHTASRNTFDLVILDWHLPDGTGIALLNWMKTYLQIIPAVLMVTLRQEESDIIQALNAGADDFISKPFRPRELAARAYASTRRHSLRTPSVAQQQTLEFGRIKLNTNRETAYVDGEEVSLTRQEFRLAFLLLNQLGSPLSRSYLYEYVWGKSDPPGTRTLDVHIHRVRKKLSLTSEFGWNLVSVYGYGYRLQALEEITDEPSSDEPFGDKPSNDDEAT</sequence>
<dbReference type="KEGG" id="halk:CUU95_09695"/>
<dbReference type="GO" id="GO:0000156">
    <property type="term" value="F:phosphorelay response regulator activity"/>
    <property type="evidence" value="ECO:0007669"/>
    <property type="project" value="TreeGrafter"/>
</dbReference>
<evidence type="ECO:0000259" key="8">
    <source>
        <dbReference type="PROSITE" id="PS51755"/>
    </source>
</evidence>
<protein>
    <submittedName>
        <fullName evidence="10">DNA-binding response regulator</fullName>
    </submittedName>
    <submittedName>
        <fullName evidence="9">Response regulator transcription factor</fullName>
    </submittedName>
</protein>
<keyword evidence="3 5" id="KW-0238">DNA-binding</keyword>
<dbReference type="GO" id="GO:0000976">
    <property type="term" value="F:transcription cis-regulatory region binding"/>
    <property type="evidence" value="ECO:0007669"/>
    <property type="project" value="TreeGrafter"/>
</dbReference>
<dbReference type="SUPFAM" id="SSF46894">
    <property type="entry name" value="C-terminal effector domain of the bipartite response regulators"/>
    <property type="match status" value="1"/>
</dbReference>
<evidence type="ECO:0000313" key="9">
    <source>
        <dbReference type="EMBL" id="MDX5977223.1"/>
    </source>
</evidence>
<dbReference type="PROSITE" id="PS50110">
    <property type="entry name" value="RESPONSE_REGULATORY"/>
    <property type="match status" value="1"/>
</dbReference>
<feature type="modified residue" description="4-aspartylphosphate" evidence="4">
    <location>
        <position position="57"/>
    </location>
</feature>
<dbReference type="CDD" id="cd17574">
    <property type="entry name" value="REC_OmpR"/>
    <property type="match status" value="1"/>
</dbReference>
<gene>
    <name evidence="10" type="ORF">CK497_17130</name>
    <name evidence="9" type="ORF">SIL78_06550</name>
</gene>
<evidence type="ECO:0000259" key="7">
    <source>
        <dbReference type="PROSITE" id="PS50110"/>
    </source>
</evidence>
<feature type="DNA-binding region" description="OmpR/PhoB-type" evidence="5">
    <location>
        <begin position="136"/>
        <end position="235"/>
    </location>
</feature>
<accession>A0AAJ2RRX1</accession>
<evidence type="ECO:0000256" key="5">
    <source>
        <dbReference type="PROSITE-ProRule" id="PRU01091"/>
    </source>
</evidence>
<reference evidence="10 11" key="1">
    <citation type="submission" date="2017-08" db="EMBL/GenBank/DDBJ databases">
        <title>Halomonas binhaiensis sp. nov., isolated from saline alkaline soil.</title>
        <authorList>
            <person name="Wang D."/>
            <person name="Zhang G."/>
        </authorList>
    </citation>
    <scope>NUCLEOTIDE SEQUENCE [LARGE SCALE GENOMIC DNA]</scope>
    <source>
        <strain evidence="10 11">WN018</strain>
    </source>
</reference>
<keyword evidence="11" id="KW-1185">Reference proteome</keyword>
<evidence type="ECO:0000256" key="6">
    <source>
        <dbReference type="SAM" id="MobiDB-lite"/>
    </source>
</evidence>
<comment type="caution">
    <text evidence="9">The sequence shown here is derived from an EMBL/GenBank/DDBJ whole genome shotgun (WGS) entry which is preliminary data.</text>
</comment>
<feature type="domain" description="Response regulatory" evidence="7">
    <location>
        <begin position="2"/>
        <end position="123"/>
    </location>
</feature>
<keyword evidence="1 4" id="KW-0597">Phosphoprotein</keyword>
<reference evidence="9" key="2">
    <citation type="submission" date="2023-11" db="EMBL/GenBank/DDBJ databases">
        <title>MicrobeMod: A computational toolkit for identifying prokaryotic methylation and restriction-modification with nanopore sequencing.</title>
        <authorList>
            <person name="Crits-Christoph A."/>
            <person name="Kang S.C."/>
            <person name="Lee H."/>
            <person name="Ostrov N."/>
        </authorList>
    </citation>
    <scope>NUCLEOTIDE SEQUENCE</scope>
    <source>
        <strain evidence="9">ATCC BAA-953</strain>
    </source>
</reference>
<evidence type="ECO:0000313" key="11">
    <source>
        <dbReference type="Proteomes" id="UP000218675"/>
    </source>
</evidence>
<dbReference type="RefSeq" id="WP_051626359.1">
    <property type="nucleotide sequence ID" value="NZ_CANKXH010000010.1"/>
</dbReference>
<dbReference type="Gene3D" id="1.10.10.10">
    <property type="entry name" value="Winged helix-like DNA-binding domain superfamily/Winged helix DNA-binding domain"/>
    <property type="match status" value="1"/>
</dbReference>
<feature type="domain" description="OmpR/PhoB-type" evidence="8">
    <location>
        <begin position="136"/>
        <end position="235"/>
    </location>
</feature>
<dbReference type="InterPro" id="IPR016032">
    <property type="entry name" value="Sig_transdc_resp-reg_C-effctor"/>
</dbReference>
<dbReference type="InterPro" id="IPR039420">
    <property type="entry name" value="WalR-like"/>
</dbReference>
<dbReference type="SUPFAM" id="SSF52172">
    <property type="entry name" value="CheY-like"/>
    <property type="match status" value="1"/>
</dbReference>
<feature type="compositionally biased region" description="Basic and acidic residues" evidence="6">
    <location>
        <begin position="249"/>
        <end position="260"/>
    </location>
</feature>
<dbReference type="EMBL" id="NSKA01000007">
    <property type="protein sequence ID" value="PAU70675.1"/>
    <property type="molecule type" value="Genomic_DNA"/>
</dbReference>
<name>A0AAJ2RRX1_9GAMM</name>
<dbReference type="CDD" id="cd00383">
    <property type="entry name" value="trans_reg_C"/>
    <property type="match status" value="1"/>
</dbReference>
<evidence type="ECO:0000256" key="3">
    <source>
        <dbReference type="ARBA" id="ARBA00023125"/>
    </source>
</evidence>
<dbReference type="Proteomes" id="UP001276761">
    <property type="component" value="Unassembled WGS sequence"/>
</dbReference>
<dbReference type="InterPro" id="IPR036388">
    <property type="entry name" value="WH-like_DNA-bd_sf"/>
</dbReference>
<evidence type="ECO:0000313" key="10">
    <source>
        <dbReference type="EMBL" id="PAU70675.1"/>
    </source>
</evidence>
<dbReference type="Gene3D" id="6.10.250.690">
    <property type="match status" value="1"/>
</dbReference>
<dbReference type="SMART" id="SM00448">
    <property type="entry name" value="REC"/>
    <property type="match status" value="1"/>
</dbReference>
<dbReference type="GO" id="GO:0005829">
    <property type="term" value="C:cytosol"/>
    <property type="evidence" value="ECO:0007669"/>
    <property type="project" value="TreeGrafter"/>
</dbReference>
<dbReference type="Gene3D" id="3.40.50.2300">
    <property type="match status" value="1"/>
</dbReference>
<dbReference type="SMART" id="SM00862">
    <property type="entry name" value="Trans_reg_C"/>
    <property type="match status" value="1"/>
</dbReference>
<dbReference type="AlphaFoldDB" id="A0AAJ2RRX1"/>
<evidence type="ECO:0000256" key="2">
    <source>
        <dbReference type="ARBA" id="ARBA00023012"/>
    </source>
</evidence>
<keyword evidence="2" id="KW-0902">Two-component regulatory system</keyword>
<dbReference type="Pfam" id="PF00486">
    <property type="entry name" value="Trans_reg_C"/>
    <property type="match status" value="1"/>
</dbReference>
<dbReference type="InterPro" id="IPR011006">
    <property type="entry name" value="CheY-like_superfamily"/>
</dbReference>
<feature type="region of interest" description="Disordered" evidence="6">
    <location>
        <begin position="240"/>
        <end position="260"/>
    </location>
</feature>
<dbReference type="PROSITE" id="PS51755">
    <property type="entry name" value="OMPR_PHOB"/>
    <property type="match status" value="1"/>
</dbReference>
<dbReference type="Pfam" id="PF00072">
    <property type="entry name" value="Response_reg"/>
    <property type="match status" value="1"/>
</dbReference>
<dbReference type="PANTHER" id="PTHR48111">
    <property type="entry name" value="REGULATOR OF RPOS"/>
    <property type="match status" value="1"/>
</dbReference>
<organism evidence="9 12">
    <name type="scientific">Vreelandella alkaliphila</name>
    <dbReference type="NCBI Taxonomy" id="272774"/>
    <lineage>
        <taxon>Bacteria</taxon>
        <taxon>Pseudomonadati</taxon>
        <taxon>Pseudomonadota</taxon>
        <taxon>Gammaproteobacteria</taxon>
        <taxon>Oceanospirillales</taxon>
        <taxon>Halomonadaceae</taxon>
        <taxon>Vreelandella</taxon>
    </lineage>
</organism>
<dbReference type="PANTHER" id="PTHR48111:SF40">
    <property type="entry name" value="PHOSPHATE REGULON TRANSCRIPTIONAL REGULATORY PROTEIN PHOB"/>
    <property type="match status" value="1"/>
</dbReference>
<evidence type="ECO:0000313" key="12">
    <source>
        <dbReference type="Proteomes" id="UP001276761"/>
    </source>
</evidence>
<dbReference type="GeneID" id="303165144"/>
<dbReference type="EMBL" id="JAWXXT010000001">
    <property type="protein sequence ID" value="MDX5977223.1"/>
    <property type="molecule type" value="Genomic_DNA"/>
</dbReference>
<evidence type="ECO:0000256" key="1">
    <source>
        <dbReference type="ARBA" id="ARBA00022553"/>
    </source>
</evidence>
<dbReference type="GO" id="GO:0032993">
    <property type="term" value="C:protein-DNA complex"/>
    <property type="evidence" value="ECO:0007669"/>
    <property type="project" value="TreeGrafter"/>
</dbReference>
<proteinExistence type="predicted"/>